<dbReference type="PROSITE" id="PS51257">
    <property type="entry name" value="PROKAR_LIPOPROTEIN"/>
    <property type="match status" value="1"/>
</dbReference>
<dbReference type="Pfam" id="PF14322">
    <property type="entry name" value="SusD-like_3"/>
    <property type="match status" value="1"/>
</dbReference>
<evidence type="ECO:0000313" key="9">
    <source>
        <dbReference type="Proteomes" id="UP000199656"/>
    </source>
</evidence>
<evidence type="ECO:0000256" key="4">
    <source>
        <dbReference type="ARBA" id="ARBA00023136"/>
    </source>
</evidence>
<dbReference type="AlphaFoldDB" id="A0A1H3X943"/>
<comment type="subcellular location">
    <subcellularLocation>
        <location evidence="1">Cell outer membrane</location>
    </subcellularLocation>
</comment>
<feature type="domain" description="SusD-like N-terminal" evidence="7">
    <location>
        <begin position="78"/>
        <end position="234"/>
    </location>
</feature>
<dbReference type="OrthoDB" id="625727at2"/>
<dbReference type="GO" id="GO:0009279">
    <property type="term" value="C:cell outer membrane"/>
    <property type="evidence" value="ECO:0007669"/>
    <property type="project" value="UniProtKB-SubCell"/>
</dbReference>
<accession>A0A1H3X943</accession>
<dbReference type="CDD" id="cd08977">
    <property type="entry name" value="SusD"/>
    <property type="match status" value="1"/>
</dbReference>
<keyword evidence="5" id="KW-0998">Cell outer membrane</keyword>
<dbReference type="InterPro" id="IPR033985">
    <property type="entry name" value="SusD-like_N"/>
</dbReference>
<dbReference type="STRING" id="408074.SAMN05660909_00299"/>
<dbReference type="EMBL" id="FNRL01000001">
    <property type="protein sequence ID" value="SDZ95152.1"/>
    <property type="molecule type" value="Genomic_DNA"/>
</dbReference>
<evidence type="ECO:0000256" key="3">
    <source>
        <dbReference type="ARBA" id="ARBA00022729"/>
    </source>
</evidence>
<dbReference type="Pfam" id="PF07980">
    <property type="entry name" value="SusD_RagB"/>
    <property type="match status" value="1"/>
</dbReference>
<gene>
    <name evidence="8" type="ORF">SAMN05660909_00299</name>
</gene>
<evidence type="ECO:0000256" key="5">
    <source>
        <dbReference type="ARBA" id="ARBA00023237"/>
    </source>
</evidence>
<proteinExistence type="inferred from homology"/>
<keyword evidence="9" id="KW-1185">Reference proteome</keyword>
<dbReference type="SUPFAM" id="SSF48452">
    <property type="entry name" value="TPR-like"/>
    <property type="match status" value="1"/>
</dbReference>
<dbReference type="RefSeq" id="WP_089757899.1">
    <property type="nucleotide sequence ID" value="NZ_BKAT01000012.1"/>
</dbReference>
<reference evidence="9" key="1">
    <citation type="submission" date="2016-10" db="EMBL/GenBank/DDBJ databases">
        <authorList>
            <person name="Varghese N."/>
            <person name="Submissions S."/>
        </authorList>
    </citation>
    <scope>NUCLEOTIDE SEQUENCE [LARGE SCALE GENOMIC DNA]</scope>
    <source>
        <strain evidence="9">DSM 23920</strain>
    </source>
</reference>
<sequence>MFKLSIYFKIILLSALLLVGCKKLVDVKNPNNRLLKEVVFSTDQAAIGVLNNLFIGISTGLYSGELSSIPLITGLSSDELIIYDFNINQEFTWYYQNNFTPQLFQTNPLIWGNVYSKIYTINDAISGLSEATKLTASVRNQLLGEAKFLRAFCYFYLTNLFGDVALAITPDYKVTGQLSRISQDEIFKQIIDDLLDAQSLLSDKFLDGTLLKETTERVRPTKWAATALLAKVYLYTKKYDLSEQEATKVISNNTLFRLDSLNMTFLKNSNEAIWQIQPTQDIFNTMNGSFFVLSDGIGPEFSKPTYLNNRLVKSFEIGDRRKAVWTGVARDTANGIDYYYPYKYKAYLPIQPSDPLTEYYMMLRLGEQFLIRSEARAEQNKLSDALEDLKKIRNRAWLPDIKPTNKSELLSAIQHERQVELFVEWGDRWFDLRRTGNIDKVMSIVTPEKGNSQWSNYKKYLPIPVSEIRANAHLTQTQGY</sequence>
<organism evidence="8 9">
    <name type="scientific">Chitinophaga terrae</name>
    <name type="common">ex Kim and Jung 2007</name>
    <dbReference type="NCBI Taxonomy" id="408074"/>
    <lineage>
        <taxon>Bacteria</taxon>
        <taxon>Pseudomonadati</taxon>
        <taxon>Bacteroidota</taxon>
        <taxon>Chitinophagia</taxon>
        <taxon>Chitinophagales</taxon>
        <taxon>Chitinophagaceae</taxon>
        <taxon>Chitinophaga</taxon>
    </lineage>
</organism>
<evidence type="ECO:0000256" key="2">
    <source>
        <dbReference type="ARBA" id="ARBA00006275"/>
    </source>
</evidence>
<evidence type="ECO:0000259" key="6">
    <source>
        <dbReference type="Pfam" id="PF07980"/>
    </source>
</evidence>
<comment type="similarity">
    <text evidence="2">Belongs to the SusD family.</text>
</comment>
<protein>
    <submittedName>
        <fullName evidence="8">SusD family protein</fullName>
    </submittedName>
</protein>
<dbReference type="Gene3D" id="1.25.40.390">
    <property type="match status" value="1"/>
</dbReference>
<evidence type="ECO:0000259" key="7">
    <source>
        <dbReference type="Pfam" id="PF14322"/>
    </source>
</evidence>
<dbReference type="InterPro" id="IPR011990">
    <property type="entry name" value="TPR-like_helical_dom_sf"/>
</dbReference>
<dbReference type="InterPro" id="IPR012944">
    <property type="entry name" value="SusD_RagB_dom"/>
</dbReference>
<evidence type="ECO:0000313" key="8">
    <source>
        <dbReference type="EMBL" id="SDZ95152.1"/>
    </source>
</evidence>
<keyword evidence="3" id="KW-0732">Signal</keyword>
<feature type="domain" description="RagB/SusD" evidence="6">
    <location>
        <begin position="325"/>
        <end position="480"/>
    </location>
</feature>
<evidence type="ECO:0000256" key="1">
    <source>
        <dbReference type="ARBA" id="ARBA00004442"/>
    </source>
</evidence>
<name>A0A1H3X943_9BACT</name>
<keyword evidence="4" id="KW-0472">Membrane</keyword>
<dbReference type="Proteomes" id="UP000199656">
    <property type="component" value="Unassembled WGS sequence"/>
</dbReference>